<keyword evidence="2" id="KW-1185">Reference proteome</keyword>
<dbReference type="Proteomes" id="UP001054945">
    <property type="component" value="Unassembled WGS sequence"/>
</dbReference>
<gene>
    <name evidence="1" type="ORF">CEXT_574171</name>
</gene>
<comment type="caution">
    <text evidence="1">The sequence shown here is derived from an EMBL/GenBank/DDBJ whole genome shotgun (WGS) entry which is preliminary data.</text>
</comment>
<name>A0AAV4MBH4_CAEEX</name>
<evidence type="ECO:0000313" key="1">
    <source>
        <dbReference type="EMBL" id="GIX68174.1"/>
    </source>
</evidence>
<proteinExistence type="predicted"/>
<accession>A0AAV4MBH4</accession>
<organism evidence="1 2">
    <name type="scientific">Caerostris extrusa</name>
    <name type="common">Bark spider</name>
    <name type="synonym">Caerostris bankana</name>
    <dbReference type="NCBI Taxonomy" id="172846"/>
    <lineage>
        <taxon>Eukaryota</taxon>
        <taxon>Metazoa</taxon>
        <taxon>Ecdysozoa</taxon>
        <taxon>Arthropoda</taxon>
        <taxon>Chelicerata</taxon>
        <taxon>Arachnida</taxon>
        <taxon>Araneae</taxon>
        <taxon>Araneomorphae</taxon>
        <taxon>Entelegynae</taxon>
        <taxon>Araneoidea</taxon>
        <taxon>Araneidae</taxon>
        <taxon>Caerostris</taxon>
    </lineage>
</organism>
<evidence type="ECO:0000313" key="2">
    <source>
        <dbReference type="Proteomes" id="UP001054945"/>
    </source>
</evidence>
<dbReference type="EMBL" id="BPLR01019466">
    <property type="protein sequence ID" value="GIX68174.1"/>
    <property type="molecule type" value="Genomic_DNA"/>
</dbReference>
<dbReference type="AlphaFoldDB" id="A0AAV4MBH4"/>
<sequence length="92" mass="10373">MFNNSVRERKERKPTVPYVQSIPHEEASLRSRGVLPESSASLSALSHKTVDSGLSALRFSGLGTLHGERETFIKPHFKEQIQVFSFLIKQYG</sequence>
<reference evidence="1 2" key="1">
    <citation type="submission" date="2021-06" db="EMBL/GenBank/DDBJ databases">
        <title>Caerostris extrusa draft genome.</title>
        <authorList>
            <person name="Kono N."/>
            <person name="Arakawa K."/>
        </authorList>
    </citation>
    <scope>NUCLEOTIDE SEQUENCE [LARGE SCALE GENOMIC DNA]</scope>
</reference>
<protein>
    <submittedName>
        <fullName evidence="1">Uncharacterized protein</fullName>
    </submittedName>
</protein>